<evidence type="ECO:0000313" key="1">
    <source>
        <dbReference type="EMBL" id="GAP39562.1"/>
    </source>
</evidence>
<dbReference type="EMBL" id="DF968180">
    <property type="protein sequence ID" value="GAP39562.1"/>
    <property type="molecule type" value="Genomic_DNA"/>
</dbReference>
<keyword evidence="2" id="KW-1185">Reference proteome</keyword>
<evidence type="ECO:0000313" key="2">
    <source>
        <dbReference type="Proteomes" id="UP000053370"/>
    </source>
</evidence>
<name>A0A0K8PA73_9CHLR</name>
<dbReference type="Proteomes" id="UP000053370">
    <property type="component" value="Unassembled WGS sequence"/>
</dbReference>
<protein>
    <submittedName>
        <fullName evidence="1">Uncharacterized protein</fullName>
    </submittedName>
</protein>
<sequence>MALLYTVFVVVSYIAIAFAVNLVSAPAEPCAVIVESDEK</sequence>
<accession>A0A0K8PA73</accession>
<reference evidence="1" key="1">
    <citation type="journal article" date="2015" name="Genome Announc.">
        <title>Draft Genome Sequence of Anaerolineae Strain TC1, a Novel Isolate from a Methanogenic Wastewater Treatment System.</title>
        <authorList>
            <person name="Matsuura N."/>
            <person name="Tourlousse D.M."/>
            <person name="Sun L."/>
            <person name="Toyonaga M."/>
            <person name="Kuroda K."/>
            <person name="Ohashi A."/>
            <person name="Cruz R."/>
            <person name="Yamaguchi T."/>
            <person name="Sekiguchi Y."/>
        </authorList>
    </citation>
    <scope>NUCLEOTIDE SEQUENCE [LARGE SCALE GENOMIC DNA]</scope>
    <source>
        <strain evidence="1">TC1</strain>
    </source>
</reference>
<dbReference type="AlphaFoldDB" id="A0A0K8PA73"/>
<organism evidence="1">
    <name type="scientific">Flexilinea flocculi</name>
    <dbReference type="NCBI Taxonomy" id="1678840"/>
    <lineage>
        <taxon>Bacteria</taxon>
        <taxon>Bacillati</taxon>
        <taxon>Chloroflexota</taxon>
        <taxon>Anaerolineae</taxon>
        <taxon>Anaerolineales</taxon>
        <taxon>Anaerolineaceae</taxon>
        <taxon>Flexilinea</taxon>
    </lineage>
</organism>
<proteinExistence type="predicted"/>
<gene>
    <name evidence="1" type="ORF">ATC1_1292</name>
</gene>